<dbReference type="EMBL" id="RJJG01000003">
    <property type="protein sequence ID" value="RNI09715.1"/>
    <property type="molecule type" value="Genomic_DNA"/>
</dbReference>
<dbReference type="SUPFAM" id="SSF46785">
    <property type="entry name" value="Winged helix' DNA-binding domain"/>
    <property type="match status" value="1"/>
</dbReference>
<feature type="domain" description="Methanogenesis regulatory protein FilR1 middle" evidence="1">
    <location>
        <begin position="137"/>
        <end position="262"/>
    </location>
</feature>
<dbReference type="InterPro" id="IPR036390">
    <property type="entry name" value="WH_DNA-bd_sf"/>
</dbReference>
<evidence type="ECO:0000313" key="5">
    <source>
        <dbReference type="Proteomes" id="UP000267921"/>
    </source>
</evidence>
<evidence type="ECO:0000259" key="1">
    <source>
        <dbReference type="Pfam" id="PF08350"/>
    </source>
</evidence>
<dbReference type="InterPro" id="IPR016490">
    <property type="entry name" value="Tscrpt_reg_HTH_AF0396-typ3"/>
</dbReference>
<dbReference type="Proteomes" id="UP000198669">
    <property type="component" value="Unassembled WGS sequence"/>
</dbReference>
<accession>A0A1H2UDK6</accession>
<proteinExistence type="predicted"/>
<name>A0A1H2UDK6_9EURY</name>
<dbReference type="EMBL" id="FNMU01000003">
    <property type="protein sequence ID" value="SDW54170.1"/>
    <property type="molecule type" value="Genomic_DNA"/>
</dbReference>
<reference evidence="2 5" key="2">
    <citation type="submission" date="2018-10" db="EMBL/GenBank/DDBJ databases">
        <title>Cultivation of a novel Methanohalophilus strain from Kebrit Deep of the Red Sea and a genomic comparison of members of the genus Methanohalophilus.</title>
        <authorList>
            <person name="Guan Y."/>
            <person name="Ngugi D.K."/>
            <person name="Stingl U."/>
        </authorList>
    </citation>
    <scope>NUCLEOTIDE SEQUENCE [LARGE SCALE GENOMIC DNA]</scope>
    <source>
        <strain evidence="2 5">DSM 3094</strain>
    </source>
</reference>
<dbReference type="InterPro" id="IPR013561">
    <property type="entry name" value="FilR1_middle_dom"/>
</dbReference>
<evidence type="ECO:0000313" key="3">
    <source>
        <dbReference type="EMBL" id="SDW54170.1"/>
    </source>
</evidence>
<dbReference type="Pfam" id="PF08350">
    <property type="entry name" value="FilR1_middle"/>
    <property type="match status" value="1"/>
</dbReference>
<gene>
    <name evidence="2" type="ORF">EFE40_03440</name>
    <name evidence="3" type="ORF">SAMN04515625_1149</name>
</gene>
<reference evidence="3 4" key="1">
    <citation type="submission" date="2016-10" db="EMBL/GenBank/DDBJ databases">
        <authorList>
            <person name="de Groot N.N."/>
        </authorList>
    </citation>
    <scope>NUCLEOTIDE SEQUENCE [LARGE SCALE GENOMIC DNA]</scope>
    <source>
        <strain evidence="3 4">Z-7982</strain>
    </source>
</reference>
<organism evidence="3 4">
    <name type="scientific">Methanohalophilus halophilus</name>
    <dbReference type="NCBI Taxonomy" id="2177"/>
    <lineage>
        <taxon>Archaea</taxon>
        <taxon>Methanobacteriati</taxon>
        <taxon>Methanobacteriota</taxon>
        <taxon>Stenosarchaea group</taxon>
        <taxon>Methanomicrobia</taxon>
        <taxon>Methanosarcinales</taxon>
        <taxon>Methanosarcinaceae</taxon>
        <taxon>Methanohalophilus</taxon>
    </lineage>
</organism>
<protein>
    <submittedName>
        <fullName evidence="3">Predicted transcriptional regulator, contains HTH domain</fullName>
    </submittedName>
    <submittedName>
        <fullName evidence="2">Winged helix-turn-helix domain-containing protein</fullName>
    </submittedName>
</protein>
<evidence type="ECO:0000313" key="4">
    <source>
        <dbReference type="Proteomes" id="UP000198669"/>
    </source>
</evidence>
<sequence length="270" mass="30857">MPDLFLFCGTNMGVSIIELVCRSEKRKNLLVYLKDGPRNLAAIKKALDVTSTGVLPQIKLLKDNDILVQKDDEYELSIFGNIVVQKILPIFKLTNTLEKNPEYWFSRDISALPMQFMERLGYLGDSEVIEPDINSLFDPPQELIDHLLVSQHVIAITSYFHPYYAKHFIGLAKKGVEINLIFTNDVYERIAEDYGEDAEVFFGLDNTNVYIHEGDLPVVSMVCADGFFLLSLLNKKGIYDHNKLISTSEEAVSWGHDLFEYCYLESQKKE</sequence>
<dbReference type="PIRSF" id="PIRSF006692">
    <property type="entry name" value="TF_HTH_AF0396_prd"/>
    <property type="match status" value="1"/>
</dbReference>
<dbReference type="Proteomes" id="UP000267921">
    <property type="component" value="Unassembled WGS sequence"/>
</dbReference>
<evidence type="ECO:0000313" key="2">
    <source>
        <dbReference type="EMBL" id="RNI09715.1"/>
    </source>
</evidence>
<dbReference type="AlphaFoldDB" id="A0A1H2UDK6"/>